<sequence>MRHRITVSAAATALALSTLTPTTATGQSAETLTVDLASSTGAFHGGATGILYGLGDPGVPSRDVISGMKPRTIAQKPPDGEQHPNGDALVVADEFFASGGTDVYINSQDVYSAWPYQDLGIDDYIARLRPQLEKVAARPDRDRFVWTIFNEPDWIWYADWATKKDKFLADWTKVYRTVKSVLPNARIDGPGDSWYNHDRMRDFLSYAKANDVLPHIVTWHELSPYSLSDYRGRYEDYRNMERSLGIGPLPINITEYTNRRDTSVPGQLIQWITMLEDTKVDGQMAYWSLAGNLSDQSVRAGRANGGWWLTKWYADLSGDTVRVTPPRPNTRDTLQGLATLNRTDRKATVLLGGTAEPVNVAVTGIDTAVFGGTVDVRVSKATFSGYEGDAGQPPVVAASRLTVANGRVTIPVPGGDRLAAYRVSITPAGTGAAAADDVPWSAQHEAESGTVENAVVETHDHDAQLYTASGGKDVGNMDKAASRVTVTATVPRDGTYRLGVIYGTGGFVGKQALYVDDAHRQDLVFPATLNRGYRGRLDTPVTLSAGTHRISLRTSNPGAFIGTPSNISLDRIDLTEVTGPEKTTYPLADARRTGGAVVHTPPAALQSPQALTLNPGGKATTWVSAAEDAYYTLSTRWTSGSGSRIDVALSDRGVNGGELSAASSGTYAGSLTVNLKAGITKVTLTNNGSTAATLGTLTTVRAADTDQRSVTVEAETGQLTNATRVDWSQWASRNAYVGWLGNGNTLTLQRPEGTRTAGQYNLTVAYAQADKNTGHAYNTDAITRYMDTSEAGGRTTRAPYRHNYTWDGFWAETSPIDLTTSTGALTFGNNSGWAPNVDWIELSPLLVAKSVTPAS</sequence>
<gene>
    <name evidence="3" type="ORF">ACFPFM_22010</name>
</gene>
<proteinExistence type="predicted"/>
<evidence type="ECO:0000313" key="4">
    <source>
        <dbReference type="Proteomes" id="UP001595833"/>
    </source>
</evidence>
<keyword evidence="4" id="KW-1185">Reference proteome</keyword>
<feature type="domain" description="CBM6" evidence="2">
    <location>
        <begin position="710"/>
        <end position="843"/>
    </location>
</feature>
<dbReference type="InterPro" id="IPR005084">
    <property type="entry name" value="CBM6"/>
</dbReference>
<name>A0ABV9Y3W9_9PSEU</name>
<keyword evidence="1" id="KW-0732">Signal</keyword>
<dbReference type="Proteomes" id="UP001595833">
    <property type="component" value="Unassembled WGS sequence"/>
</dbReference>
<dbReference type="RefSeq" id="WP_344038341.1">
    <property type="nucleotide sequence ID" value="NZ_BAAAKE010000010.1"/>
</dbReference>
<dbReference type="InterPro" id="IPR017853">
    <property type="entry name" value="GH"/>
</dbReference>
<evidence type="ECO:0000313" key="3">
    <source>
        <dbReference type="EMBL" id="MFC5056422.1"/>
    </source>
</evidence>
<evidence type="ECO:0000259" key="2">
    <source>
        <dbReference type="PROSITE" id="PS51175"/>
    </source>
</evidence>
<dbReference type="SUPFAM" id="SSF51445">
    <property type="entry name" value="(Trans)glycosidases"/>
    <property type="match status" value="1"/>
</dbReference>
<organism evidence="3 4">
    <name type="scientific">Saccharothrix xinjiangensis</name>
    <dbReference type="NCBI Taxonomy" id="204798"/>
    <lineage>
        <taxon>Bacteria</taxon>
        <taxon>Bacillati</taxon>
        <taxon>Actinomycetota</taxon>
        <taxon>Actinomycetes</taxon>
        <taxon>Pseudonocardiales</taxon>
        <taxon>Pseudonocardiaceae</taxon>
        <taxon>Saccharothrix</taxon>
    </lineage>
</organism>
<comment type="caution">
    <text evidence="3">The sequence shown here is derived from an EMBL/GenBank/DDBJ whole genome shotgun (WGS) entry which is preliminary data.</text>
</comment>
<feature type="chain" id="PRO_5045849656" description="CBM6 domain-containing protein" evidence="1">
    <location>
        <begin position="25"/>
        <end position="855"/>
    </location>
</feature>
<dbReference type="PROSITE" id="PS51175">
    <property type="entry name" value="CBM6"/>
    <property type="match status" value="2"/>
</dbReference>
<evidence type="ECO:0000256" key="1">
    <source>
        <dbReference type="SAM" id="SignalP"/>
    </source>
</evidence>
<accession>A0ABV9Y3W9</accession>
<dbReference type="InterPro" id="IPR008979">
    <property type="entry name" value="Galactose-bd-like_sf"/>
</dbReference>
<feature type="signal peptide" evidence="1">
    <location>
        <begin position="1"/>
        <end position="24"/>
    </location>
</feature>
<reference evidence="4" key="1">
    <citation type="journal article" date="2019" name="Int. J. Syst. Evol. Microbiol.">
        <title>The Global Catalogue of Microorganisms (GCM) 10K type strain sequencing project: providing services to taxonomists for standard genome sequencing and annotation.</title>
        <authorList>
            <consortium name="The Broad Institute Genomics Platform"/>
            <consortium name="The Broad Institute Genome Sequencing Center for Infectious Disease"/>
            <person name="Wu L."/>
            <person name="Ma J."/>
        </authorList>
    </citation>
    <scope>NUCLEOTIDE SEQUENCE [LARGE SCALE GENOMIC DNA]</scope>
    <source>
        <strain evidence="4">KCTC 12848</strain>
    </source>
</reference>
<dbReference type="EMBL" id="JBHSJB010000020">
    <property type="protein sequence ID" value="MFC5056422.1"/>
    <property type="molecule type" value="Genomic_DNA"/>
</dbReference>
<dbReference type="Gene3D" id="2.60.120.260">
    <property type="entry name" value="Galactose-binding domain-like"/>
    <property type="match status" value="2"/>
</dbReference>
<dbReference type="SUPFAM" id="SSF49785">
    <property type="entry name" value="Galactose-binding domain-like"/>
    <property type="match status" value="1"/>
</dbReference>
<feature type="domain" description="CBM6" evidence="2">
    <location>
        <begin position="442"/>
        <end position="575"/>
    </location>
</feature>
<dbReference type="Gene3D" id="3.20.20.80">
    <property type="entry name" value="Glycosidases"/>
    <property type="match status" value="1"/>
</dbReference>
<protein>
    <recommendedName>
        <fullName evidence="2">CBM6 domain-containing protein</fullName>
    </recommendedName>
</protein>